<reference evidence="1" key="1">
    <citation type="submission" date="2021-01" db="EMBL/GenBank/DDBJ databases">
        <authorList>
            <consortium name="Genoscope - CEA"/>
            <person name="William W."/>
        </authorList>
    </citation>
    <scope>NUCLEOTIDE SEQUENCE</scope>
</reference>
<organism evidence="1 2">
    <name type="scientific">Paramecium sonneborni</name>
    <dbReference type="NCBI Taxonomy" id="65129"/>
    <lineage>
        <taxon>Eukaryota</taxon>
        <taxon>Sar</taxon>
        <taxon>Alveolata</taxon>
        <taxon>Ciliophora</taxon>
        <taxon>Intramacronucleata</taxon>
        <taxon>Oligohymenophorea</taxon>
        <taxon>Peniculida</taxon>
        <taxon>Parameciidae</taxon>
        <taxon>Paramecium</taxon>
    </lineage>
</organism>
<evidence type="ECO:0000313" key="1">
    <source>
        <dbReference type="EMBL" id="CAD8085851.1"/>
    </source>
</evidence>
<name>A0A8S1N761_9CILI</name>
<dbReference type="AlphaFoldDB" id="A0A8S1N761"/>
<dbReference type="EMBL" id="CAJJDN010000049">
    <property type="protein sequence ID" value="CAD8085851.1"/>
    <property type="molecule type" value="Genomic_DNA"/>
</dbReference>
<sequence length="74" mass="8666">MLFQQIFGLSNIDKKMMSLKKACMDLKSSHQTQDPHLKSITRAQYIMILLNKLHHIANKIFLSQINFQITIYDS</sequence>
<accession>A0A8S1N761</accession>
<comment type="caution">
    <text evidence="1">The sequence shown here is derived from an EMBL/GenBank/DDBJ whole genome shotgun (WGS) entry which is preliminary data.</text>
</comment>
<protein>
    <submittedName>
        <fullName evidence="1">Uncharacterized protein</fullName>
    </submittedName>
</protein>
<gene>
    <name evidence="1" type="ORF">PSON_ATCC_30995.1.T0490049</name>
</gene>
<keyword evidence="2" id="KW-1185">Reference proteome</keyword>
<evidence type="ECO:0000313" key="2">
    <source>
        <dbReference type="Proteomes" id="UP000692954"/>
    </source>
</evidence>
<dbReference type="Proteomes" id="UP000692954">
    <property type="component" value="Unassembled WGS sequence"/>
</dbReference>
<proteinExistence type="predicted"/>